<dbReference type="Proteomes" id="UP000887575">
    <property type="component" value="Unassembled WGS sequence"/>
</dbReference>
<feature type="chain" id="PRO_5041948267" evidence="2">
    <location>
        <begin position="19"/>
        <end position="410"/>
    </location>
</feature>
<evidence type="ECO:0000256" key="2">
    <source>
        <dbReference type="SAM" id="SignalP"/>
    </source>
</evidence>
<feature type="compositionally biased region" description="Basic and acidic residues" evidence="1">
    <location>
        <begin position="103"/>
        <end position="113"/>
    </location>
</feature>
<evidence type="ECO:0000313" key="3">
    <source>
        <dbReference type="Proteomes" id="UP000887575"/>
    </source>
</evidence>
<keyword evidence="2" id="KW-0732">Signal</keyword>
<evidence type="ECO:0000313" key="4">
    <source>
        <dbReference type="WBParaSite" id="MBELARI_LOCUS18311"/>
    </source>
</evidence>
<feature type="compositionally biased region" description="Basic residues" evidence="1">
    <location>
        <begin position="92"/>
        <end position="102"/>
    </location>
</feature>
<feature type="region of interest" description="Disordered" evidence="1">
    <location>
        <begin position="134"/>
        <end position="156"/>
    </location>
</feature>
<dbReference type="WBParaSite" id="MBELARI_LOCUS18311">
    <property type="protein sequence ID" value="MBELARI_LOCUS18311"/>
    <property type="gene ID" value="MBELARI_LOCUS18311"/>
</dbReference>
<accession>A0AAF3EW52</accession>
<dbReference type="AlphaFoldDB" id="A0AAF3EW52"/>
<protein>
    <submittedName>
        <fullName evidence="4">Uncharacterized protein</fullName>
    </submittedName>
</protein>
<feature type="signal peptide" evidence="2">
    <location>
        <begin position="1"/>
        <end position="18"/>
    </location>
</feature>
<keyword evidence="3" id="KW-1185">Reference proteome</keyword>
<proteinExistence type="predicted"/>
<feature type="region of interest" description="Disordered" evidence="1">
    <location>
        <begin position="92"/>
        <end position="122"/>
    </location>
</feature>
<name>A0AAF3EW52_9BILA</name>
<evidence type="ECO:0000256" key="1">
    <source>
        <dbReference type="SAM" id="MobiDB-lite"/>
    </source>
</evidence>
<organism evidence="3 4">
    <name type="scientific">Mesorhabditis belari</name>
    <dbReference type="NCBI Taxonomy" id="2138241"/>
    <lineage>
        <taxon>Eukaryota</taxon>
        <taxon>Metazoa</taxon>
        <taxon>Ecdysozoa</taxon>
        <taxon>Nematoda</taxon>
        <taxon>Chromadorea</taxon>
        <taxon>Rhabditida</taxon>
        <taxon>Rhabditina</taxon>
        <taxon>Rhabditomorpha</taxon>
        <taxon>Rhabditoidea</taxon>
        <taxon>Rhabditidae</taxon>
        <taxon>Mesorhabditinae</taxon>
        <taxon>Mesorhabditis</taxon>
    </lineage>
</organism>
<sequence>MRLFLFFLFFVIIAVVEAQNNPLNQTQARKWRLVPAARGARNLQASESKALGVMPKLITLEGSRLARHSEKHAQFLNDGEFEDITRSEQPRRKVRKIARKGRRVEEGVNEKTTTENPLRPTTAVHRPDFKREIQQEDQSGIKVETGPSGTPTLEISPENLPEEYRKLLAKGYHSYPTFNSKNYKRPPQALFEANLVPSMNIPPIQPQFPMSNQIPIPFQPTQPNSGIQIFPGAQGNSFVIPQGVGNQNVNLNLLMRARQLLALRELELIKAKQDLLLQQAKQSQLQHLTNRAGRAIGESTQSIDRSNAQIDPFIMAELHRRQLFTAQLMQQAQQRAYYPDATFMQSGAIPQNLAPPPQIGSQFGAPFLAPITDAQQQSAGNSPFQTPSATFLQNGQQIQIPVVFKRALPK</sequence>
<reference evidence="4" key="1">
    <citation type="submission" date="2024-02" db="UniProtKB">
        <authorList>
            <consortium name="WormBaseParasite"/>
        </authorList>
    </citation>
    <scope>IDENTIFICATION</scope>
</reference>